<comment type="caution">
    <text evidence="1">The sequence shown here is derived from an EMBL/GenBank/DDBJ whole genome shotgun (WGS) entry which is preliminary data.</text>
</comment>
<reference evidence="1 2" key="1">
    <citation type="submission" date="2007-08" db="EMBL/GenBank/DDBJ databases">
        <authorList>
            <person name="Fulton L."/>
            <person name="Clifton S."/>
            <person name="Fulton B."/>
            <person name="Xu J."/>
            <person name="Minx P."/>
            <person name="Pepin K.H."/>
            <person name="Johnson M."/>
            <person name="Thiruvilangam P."/>
            <person name="Bhonagiri V."/>
            <person name="Nash W.E."/>
            <person name="Mardis E.R."/>
            <person name="Wilson R.K."/>
        </authorList>
    </citation>
    <scope>NUCLEOTIDE SEQUENCE [LARGE SCALE GENOMIC DNA]</scope>
    <source>
        <strain evidence="2">ATCC BAA-613 / DSM 15670 / CCUG 46953 / JCM 12243 / WAL 16351</strain>
    </source>
</reference>
<proteinExistence type="predicted"/>
<dbReference type="PaxDb" id="411902-CLOBOL_06899"/>
<sequence length="36" mass="4069">MSGIGRASTKYLSVYLKKTNTRANKHYAVSLWKPVV</sequence>
<dbReference type="HOGENOM" id="CLU_3355418_0_0_9"/>
<dbReference type="AlphaFoldDB" id="A8S4W7"/>
<gene>
    <name evidence="1" type="ORF">CLOBOL_06899</name>
</gene>
<protein>
    <submittedName>
        <fullName evidence="1">Uncharacterized protein</fullName>
    </submittedName>
</protein>
<accession>A8S4W7</accession>
<evidence type="ECO:0000313" key="1">
    <source>
        <dbReference type="EMBL" id="EDP12671.1"/>
    </source>
</evidence>
<organism evidence="1 2">
    <name type="scientific">Enterocloster bolteae (strain ATCC BAA-613 / DSM 15670 / CCUG 46953 / JCM 12243 / WAL 16351)</name>
    <name type="common">Clostridium bolteae</name>
    <dbReference type="NCBI Taxonomy" id="411902"/>
    <lineage>
        <taxon>Bacteria</taxon>
        <taxon>Bacillati</taxon>
        <taxon>Bacillota</taxon>
        <taxon>Clostridia</taxon>
        <taxon>Lachnospirales</taxon>
        <taxon>Lachnospiraceae</taxon>
        <taxon>Enterocloster</taxon>
    </lineage>
</organism>
<name>A8S4W7_ENTBW</name>
<dbReference type="EMBL" id="ABCC02000069">
    <property type="protein sequence ID" value="EDP12671.1"/>
    <property type="molecule type" value="Genomic_DNA"/>
</dbReference>
<evidence type="ECO:0000313" key="2">
    <source>
        <dbReference type="Proteomes" id="UP000005396"/>
    </source>
</evidence>
<reference evidence="1 2" key="2">
    <citation type="submission" date="2007-09" db="EMBL/GenBank/DDBJ databases">
        <title>Draft genome sequence of Clostridium bolteae (ATCC BAA-613).</title>
        <authorList>
            <person name="Sudarsanam P."/>
            <person name="Ley R."/>
            <person name="Guruge J."/>
            <person name="Turnbaugh P.J."/>
            <person name="Mahowald M."/>
            <person name="Liep D."/>
            <person name="Gordon J."/>
        </authorList>
    </citation>
    <scope>NUCLEOTIDE SEQUENCE [LARGE SCALE GENOMIC DNA]</scope>
    <source>
        <strain evidence="2">ATCC BAA-613 / DSM 15670 / CCUG 46953 / JCM 12243 / WAL 16351</strain>
    </source>
</reference>
<dbReference type="Proteomes" id="UP000005396">
    <property type="component" value="Unassembled WGS sequence"/>
</dbReference>